<dbReference type="OrthoDB" id="3265188at2759"/>
<accession>A0A1C7M4K8</accession>
<evidence type="ECO:0000259" key="1">
    <source>
        <dbReference type="Pfam" id="PF17667"/>
    </source>
</evidence>
<feature type="domain" description="Fungal-type protein kinase" evidence="1">
    <location>
        <begin position="209"/>
        <end position="557"/>
    </location>
</feature>
<name>A0A1C7M4K8_GRIFR</name>
<dbReference type="EMBL" id="LUGG01000011">
    <property type="protein sequence ID" value="OBZ71289.1"/>
    <property type="molecule type" value="Genomic_DNA"/>
</dbReference>
<dbReference type="Proteomes" id="UP000092993">
    <property type="component" value="Unassembled WGS sequence"/>
</dbReference>
<protein>
    <recommendedName>
        <fullName evidence="1">Fungal-type protein kinase domain-containing protein</fullName>
    </recommendedName>
</protein>
<dbReference type="PANTHER" id="PTHR38248:SF2">
    <property type="entry name" value="FUNK1 11"/>
    <property type="match status" value="1"/>
</dbReference>
<keyword evidence="3" id="KW-1185">Reference proteome</keyword>
<gene>
    <name evidence="2" type="ORF">A0H81_08716</name>
</gene>
<sequence>MEGINASESCLNVPMALVDGASEEEIGFEPKESRYRNAKNAQDAEQFILGPMPPQEFLDAFLVDNGASDRTKHRLSHKYAFSAVPPRAVQASEIYEPLIAELNKTTKHRSRCPGFTFANTSLRVEHPKRLYSMKPHVCCYASKHLETVRSADIASRIDLGYAELFIEVKPTPEQDFFTDPPPTADAEARKSHQFILNIDDVDLRPVAEQALGQHIFYATEICARQHRSFCFSISLSGSCARIIRWDRAGGIATESFDIRKQPGLLCEFLWRFAQLSDADRGFDSTVDLASETEEKMFLAAITQHVKLQLDVEGDELKKAVGEHYKPGFATVIRIPIKGADDCRIHRFIVSRPMISPLWLTGRGTRGYWAVDSANSQVVFLKDTWRSPGEQEGTILRGLNGRNIRHIPTLICHGDVPQYLTECDDEIQYTKTSDYRRAPWMSEGTVGYGLKRFKGTEELLHATYDAFQAMIDAFVIDHRIHRDISAANIILVKEPESHIRKGYLIDWEVSCKLNSQNEASKPGRKGTWPFMSCRILIKSHAPQTLQDDMESLFYVVLHTSLRWLPHDLSTQALGNTLERLFYELEDLGDELLGGNGKYVNMTTGRYTNRVTFGNELIKKWIDMMMSYRNPPDDCMHGIEFPDSWRDYKNVGDFWRSFFG</sequence>
<dbReference type="PANTHER" id="PTHR38248">
    <property type="entry name" value="FUNK1 6"/>
    <property type="match status" value="1"/>
</dbReference>
<dbReference type="InterPro" id="IPR011009">
    <property type="entry name" value="Kinase-like_dom_sf"/>
</dbReference>
<dbReference type="Pfam" id="PF17667">
    <property type="entry name" value="Pkinase_fungal"/>
    <property type="match status" value="1"/>
</dbReference>
<dbReference type="InterPro" id="IPR040976">
    <property type="entry name" value="Pkinase_fungal"/>
</dbReference>
<dbReference type="OMA" id="HETRTHE"/>
<dbReference type="AlphaFoldDB" id="A0A1C7M4K8"/>
<comment type="caution">
    <text evidence="2">The sequence shown here is derived from an EMBL/GenBank/DDBJ whole genome shotgun (WGS) entry which is preliminary data.</text>
</comment>
<organism evidence="2 3">
    <name type="scientific">Grifola frondosa</name>
    <name type="common">Maitake</name>
    <name type="synonym">Polyporus frondosus</name>
    <dbReference type="NCBI Taxonomy" id="5627"/>
    <lineage>
        <taxon>Eukaryota</taxon>
        <taxon>Fungi</taxon>
        <taxon>Dikarya</taxon>
        <taxon>Basidiomycota</taxon>
        <taxon>Agaricomycotina</taxon>
        <taxon>Agaricomycetes</taxon>
        <taxon>Polyporales</taxon>
        <taxon>Grifolaceae</taxon>
        <taxon>Grifola</taxon>
    </lineage>
</organism>
<dbReference type="SUPFAM" id="SSF56112">
    <property type="entry name" value="Protein kinase-like (PK-like)"/>
    <property type="match status" value="1"/>
</dbReference>
<proteinExistence type="predicted"/>
<evidence type="ECO:0000313" key="3">
    <source>
        <dbReference type="Proteomes" id="UP000092993"/>
    </source>
</evidence>
<dbReference type="Gene3D" id="1.10.510.10">
    <property type="entry name" value="Transferase(Phosphotransferase) domain 1"/>
    <property type="match status" value="1"/>
</dbReference>
<evidence type="ECO:0000313" key="2">
    <source>
        <dbReference type="EMBL" id="OBZ71289.1"/>
    </source>
</evidence>
<reference evidence="2 3" key="1">
    <citation type="submission" date="2016-03" db="EMBL/GenBank/DDBJ databases">
        <title>Whole genome sequencing of Grifola frondosa 9006-11.</title>
        <authorList>
            <person name="Min B."/>
            <person name="Park H."/>
            <person name="Kim J.-G."/>
            <person name="Cho H."/>
            <person name="Oh Y.-L."/>
            <person name="Kong W.-S."/>
            <person name="Choi I.-G."/>
        </authorList>
    </citation>
    <scope>NUCLEOTIDE SEQUENCE [LARGE SCALE GENOMIC DNA]</scope>
    <source>
        <strain evidence="2 3">9006-11</strain>
    </source>
</reference>